<reference evidence="1" key="2">
    <citation type="submission" date="2021-04" db="EMBL/GenBank/DDBJ databases">
        <authorList>
            <person name="Gilroy R."/>
        </authorList>
    </citation>
    <scope>NUCLEOTIDE SEQUENCE</scope>
    <source>
        <strain evidence="1">ChiHjej12B11-24981</strain>
    </source>
</reference>
<sequence length="282" mass="32368">MRILALVTLFHPSPEVADNMASYTSGADALFLWDNTPGGAVLSLPAEVEKKIIRYRRGTNVGIGKALNEAVRLLAEAGFTHLLTMDQDSAFVSSTFETYKRQVAGWQDKRPVVFVPRVNVSRKTPEDWVEARGFIISGSIFPRFTLSEVGAFEERLVIDGIDVEYGYRLRRAGGHVVQVSAGELKHELGYPLTKRFLCWHPVSLNYSPLRVYYIARAFLYLQRAYPEYVDRRLVRKLVWMRPFYIVLMERQKGSKLLAWFRGVCHGLCGRLERDAYRNQMNR</sequence>
<dbReference type="Proteomes" id="UP000824023">
    <property type="component" value="Unassembled WGS sequence"/>
</dbReference>
<dbReference type="SUPFAM" id="SSF53448">
    <property type="entry name" value="Nucleotide-diphospho-sugar transferases"/>
    <property type="match status" value="1"/>
</dbReference>
<organism evidence="1 2">
    <name type="scientific">Candidatus Bacteroides merdipullorum</name>
    <dbReference type="NCBI Taxonomy" id="2838474"/>
    <lineage>
        <taxon>Bacteria</taxon>
        <taxon>Pseudomonadati</taxon>
        <taxon>Bacteroidota</taxon>
        <taxon>Bacteroidia</taxon>
        <taxon>Bacteroidales</taxon>
        <taxon>Bacteroidaceae</taxon>
        <taxon>Bacteroides</taxon>
    </lineage>
</organism>
<accession>A0A9D2A3F7</accession>
<dbReference type="EMBL" id="DXCK01000008">
    <property type="protein sequence ID" value="HIZ00745.1"/>
    <property type="molecule type" value="Genomic_DNA"/>
</dbReference>
<comment type="caution">
    <text evidence="1">The sequence shown here is derived from an EMBL/GenBank/DDBJ whole genome shotgun (WGS) entry which is preliminary data.</text>
</comment>
<name>A0A9D2A3F7_9BACE</name>
<protein>
    <submittedName>
        <fullName evidence="1">Glycosyltransferase family 2 protein</fullName>
    </submittedName>
</protein>
<dbReference type="Gene3D" id="3.90.550.10">
    <property type="entry name" value="Spore Coat Polysaccharide Biosynthesis Protein SpsA, Chain A"/>
    <property type="match status" value="1"/>
</dbReference>
<evidence type="ECO:0000313" key="2">
    <source>
        <dbReference type="Proteomes" id="UP000824023"/>
    </source>
</evidence>
<reference evidence="1" key="1">
    <citation type="journal article" date="2021" name="PeerJ">
        <title>Extensive microbial diversity within the chicken gut microbiome revealed by metagenomics and culture.</title>
        <authorList>
            <person name="Gilroy R."/>
            <person name="Ravi A."/>
            <person name="Getino M."/>
            <person name="Pursley I."/>
            <person name="Horton D.L."/>
            <person name="Alikhan N.F."/>
            <person name="Baker D."/>
            <person name="Gharbi K."/>
            <person name="Hall N."/>
            <person name="Watson M."/>
            <person name="Adriaenssens E.M."/>
            <person name="Foster-Nyarko E."/>
            <person name="Jarju S."/>
            <person name="Secka A."/>
            <person name="Antonio M."/>
            <person name="Oren A."/>
            <person name="Chaudhuri R.R."/>
            <person name="La Ragione R."/>
            <person name="Hildebrand F."/>
            <person name="Pallen M.J."/>
        </authorList>
    </citation>
    <scope>NUCLEOTIDE SEQUENCE</scope>
    <source>
        <strain evidence="1">ChiHjej12B11-24981</strain>
    </source>
</reference>
<gene>
    <name evidence="1" type="ORF">H9819_00630</name>
</gene>
<dbReference type="InterPro" id="IPR029044">
    <property type="entry name" value="Nucleotide-diphossugar_trans"/>
</dbReference>
<dbReference type="AlphaFoldDB" id="A0A9D2A3F7"/>
<proteinExistence type="predicted"/>
<evidence type="ECO:0000313" key="1">
    <source>
        <dbReference type="EMBL" id="HIZ00745.1"/>
    </source>
</evidence>